<dbReference type="SUPFAM" id="SSF53474">
    <property type="entry name" value="alpha/beta-Hydrolases"/>
    <property type="match status" value="1"/>
</dbReference>
<dbReference type="PANTHER" id="PTHR43798:SF31">
    <property type="entry name" value="AB HYDROLASE SUPERFAMILY PROTEIN YCLE"/>
    <property type="match status" value="1"/>
</dbReference>
<reference evidence="4" key="1">
    <citation type="journal article" date="2019" name="Int. J. Syst. Evol. Microbiol.">
        <title>The Global Catalogue of Microorganisms (GCM) 10K type strain sequencing project: providing services to taxonomists for standard genome sequencing and annotation.</title>
        <authorList>
            <consortium name="The Broad Institute Genomics Platform"/>
            <consortium name="The Broad Institute Genome Sequencing Center for Infectious Disease"/>
            <person name="Wu L."/>
            <person name="Ma J."/>
        </authorList>
    </citation>
    <scope>NUCLEOTIDE SEQUENCE [LARGE SCALE GENOMIC DNA]</scope>
    <source>
        <strain evidence="4">XZYJT-10</strain>
    </source>
</reference>
<evidence type="ECO:0000313" key="3">
    <source>
        <dbReference type="EMBL" id="MFC7279894.1"/>
    </source>
</evidence>
<evidence type="ECO:0000313" key="4">
    <source>
        <dbReference type="Proteomes" id="UP001596548"/>
    </source>
</evidence>
<dbReference type="GO" id="GO:0016787">
    <property type="term" value="F:hydrolase activity"/>
    <property type="evidence" value="ECO:0007669"/>
    <property type="project" value="UniProtKB-KW"/>
</dbReference>
<protein>
    <submittedName>
        <fullName evidence="3">Alpha/beta fold hydrolase</fullName>
    </submittedName>
</protein>
<gene>
    <name evidence="3" type="ORF">ACFQS1_38555</name>
</gene>
<dbReference type="InterPro" id="IPR029058">
    <property type="entry name" value="AB_hydrolase_fold"/>
</dbReference>
<dbReference type="Gene3D" id="3.40.50.1820">
    <property type="entry name" value="alpha/beta hydrolase"/>
    <property type="match status" value="1"/>
</dbReference>
<dbReference type="Proteomes" id="UP001596548">
    <property type="component" value="Unassembled WGS sequence"/>
</dbReference>
<organism evidence="3 4">
    <name type="scientific">Paractinoplanes rhizophilus</name>
    <dbReference type="NCBI Taxonomy" id="1416877"/>
    <lineage>
        <taxon>Bacteria</taxon>
        <taxon>Bacillati</taxon>
        <taxon>Actinomycetota</taxon>
        <taxon>Actinomycetes</taxon>
        <taxon>Micromonosporales</taxon>
        <taxon>Micromonosporaceae</taxon>
        <taxon>Paractinoplanes</taxon>
    </lineage>
</organism>
<dbReference type="PANTHER" id="PTHR43798">
    <property type="entry name" value="MONOACYLGLYCEROL LIPASE"/>
    <property type="match status" value="1"/>
</dbReference>
<sequence>MLLVHGFGSSFENDWRRNGWVDVLADLGRTVVGRDLLGHAGSAPAGSEGLEEHAFSSAAGLAPVDAIGFSMGGLILLRLAADDPSRFRRLVIMGVGDPVVGLAEPDPARPLPDVLGALDGTATADDPASQVFRRLLAAPRADQGALAAVLRRPQRPLAPDLGRITNPTLLVIGADDFAGPATRLAERLPGASLVVLPRTDHFATPSSMKAMNAALAFLTENQKAAG</sequence>
<name>A0ABW2I4Z4_9ACTN</name>
<evidence type="ECO:0000259" key="2">
    <source>
        <dbReference type="Pfam" id="PF12697"/>
    </source>
</evidence>
<evidence type="ECO:0000256" key="1">
    <source>
        <dbReference type="ARBA" id="ARBA00022801"/>
    </source>
</evidence>
<keyword evidence="1 3" id="KW-0378">Hydrolase</keyword>
<comment type="caution">
    <text evidence="3">The sequence shown here is derived from an EMBL/GenBank/DDBJ whole genome shotgun (WGS) entry which is preliminary data.</text>
</comment>
<keyword evidence="4" id="KW-1185">Reference proteome</keyword>
<dbReference type="InterPro" id="IPR050266">
    <property type="entry name" value="AB_hydrolase_sf"/>
</dbReference>
<dbReference type="Pfam" id="PF12697">
    <property type="entry name" value="Abhydrolase_6"/>
    <property type="match status" value="1"/>
</dbReference>
<dbReference type="RefSeq" id="WP_378977660.1">
    <property type="nucleotide sequence ID" value="NZ_JBHTBJ010000064.1"/>
</dbReference>
<accession>A0ABW2I4Z4</accession>
<dbReference type="InterPro" id="IPR000073">
    <property type="entry name" value="AB_hydrolase_1"/>
</dbReference>
<dbReference type="EMBL" id="JBHTBJ010000064">
    <property type="protein sequence ID" value="MFC7279894.1"/>
    <property type="molecule type" value="Genomic_DNA"/>
</dbReference>
<feature type="domain" description="AB hydrolase-1" evidence="2">
    <location>
        <begin position="2"/>
        <end position="212"/>
    </location>
</feature>
<proteinExistence type="predicted"/>